<dbReference type="CDD" id="cd20074">
    <property type="entry name" value="XPF_nuclease_Mus81"/>
    <property type="match status" value="1"/>
</dbReference>
<dbReference type="GO" id="GO:0000712">
    <property type="term" value="P:resolution of meiotic recombination intermediates"/>
    <property type="evidence" value="ECO:0007669"/>
    <property type="project" value="TreeGrafter"/>
</dbReference>
<dbReference type="GO" id="GO:0005634">
    <property type="term" value="C:nucleus"/>
    <property type="evidence" value="ECO:0007669"/>
    <property type="project" value="TreeGrafter"/>
</dbReference>
<evidence type="ECO:0000313" key="3">
    <source>
        <dbReference type="EMBL" id="QHS80097.1"/>
    </source>
</evidence>
<dbReference type="InterPro" id="IPR033309">
    <property type="entry name" value="Mus81"/>
</dbReference>
<dbReference type="GO" id="GO:0006308">
    <property type="term" value="P:DNA catabolic process"/>
    <property type="evidence" value="ECO:0007669"/>
    <property type="project" value="InterPro"/>
</dbReference>
<dbReference type="GO" id="GO:0048257">
    <property type="term" value="F:3'-flap endonuclease activity"/>
    <property type="evidence" value="ECO:0007669"/>
    <property type="project" value="TreeGrafter"/>
</dbReference>
<dbReference type="InterPro" id="IPR011335">
    <property type="entry name" value="Restrct_endonuc-II-like"/>
</dbReference>
<dbReference type="AlphaFoldDB" id="A0A6C0AJU0"/>
<keyword evidence="1" id="KW-0378">Hydrolase</keyword>
<dbReference type="SMART" id="SM00891">
    <property type="entry name" value="ERCC4"/>
    <property type="match status" value="1"/>
</dbReference>
<dbReference type="InterPro" id="IPR006166">
    <property type="entry name" value="ERCC4_domain"/>
</dbReference>
<dbReference type="Pfam" id="PF02732">
    <property type="entry name" value="ERCC4"/>
    <property type="match status" value="1"/>
</dbReference>
<accession>A0A6C0AJU0</accession>
<reference evidence="3" key="1">
    <citation type="journal article" date="2020" name="Nature">
        <title>Giant virus diversity and host interactions through global metagenomics.</title>
        <authorList>
            <person name="Schulz F."/>
            <person name="Roux S."/>
            <person name="Paez-Espino D."/>
            <person name="Jungbluth S."/>
            <person name="Walsh D.A."/>
            <person name="Denef V.J."/>
            <person name="McMahon K.D."/>
            <person name="Konstantinidis K.T."/>
            <person name="Eloe-Fadrosh E.A."/>
            <person name="Kyrpides N.C."/>
            <person name="Woyke T."/>
        </authorList>
    </citation>
    <scope>NUCLEOTIDE SEQUENCE</scope>
    <source>
        <strain evidence="3">GVMAG-S-1039698-54</strain>
    </source>
</reference>
<dbReference type="GO" id="GO:0003677">
    <property type="term" value="F:DNA binding"/>
    <property type="evidence" value="ECO:0007669"/>
    <property type="project" value="InterPro"/>
</dbReference>
<sequence>MILYYSYIMKLIIDIREKKIIPLIKALNDDLELNIEVDIQMLPLGDFIIQDNDKDIVIFERKALSDLASSTKDGRYSEQSFRLSNQKIHNHNIMYIIEGDLNRYNSKFTRVPKTTLINAMISLQYYKGFSIVRTLSMLETSEYILRYITKLSKSKKTPFYSESNKSSNDSNYCQVVSKVKKNNITPENIGEIILSQIPGVSAKVSMGIMKHFTSLHDLLTKLYDNHNCLKELKIDTNATKRVPKKAIDNIIQYLLYQKKTIISIKT</sequence>
<dbReference type="PANTHER" id="PTHR13451:SF0">
    <property type="entry name" value="CROSSOVER JUNCTION ENDONUCLEASE MUS81"/>
    <property type="match status" value="1"/>
</dbReference>
<protein>
    <recommendedName>
        <fullName evidence="2">ERCC4 domain-containing protein</fullName>
    </recommendedName>
</protein>
<proteinExistence type="predicted"/>
<dbReference type="PANTHER" id="PTHR13451">
    <property type="entry name" value="CLASS II CROSSOVER JUNCTION ENDONUCLEASE MUS81"/>
    <property type="match status" value="1"/>
</dbReference>
<evidence type="ECO:0000256" key="1">
    <source>
        <dbReference type="ARBA" id="ARBA00022801"/>
    </source>
</evidence>
<dbReference type="GO" id="GO:0031573">
    <property type="term" value="P:mitotic intra-S DNA damage checkpoint signaling"/>
    <property type="evidence" value="ECO:0007669"/>
    <property type="project" value="TreeGrafter"/>
</dbReference>
<dbReference type="GO" id="GO:0008821">
    <property type="term" value="F:crossover junction DNA endonuclease activity"/>
    <property type="evidence" value="ECO:0007669"/>
    <property type="project" value="InterPro"/>
</dbReference>
<dbReference type="SUPFAM" id="SSF52980">
    <property type="entry name" value="Restriction endonuclease-like"/>
    <property type="match status" value="1"/>
</dbReference>
<evidence type="ECO:0000259" key="2">
    <source>
        <dbReference type="SMART" id="SM00891"/>
    </source>
</evidence>
<dbReference type="GO" id="GO:0048476">
    <property type="term" value="C:Holliday junction resolvase complex"/>
    <property type="evidence" value="ECO:0007669"/>
    <property type="project" value="TreeGrafter"/>
</dbReference>
<organism evidence="3">
    <name type="scientific">viral metagenome</name>
    <dbReference type="NCBI Taxonomy" id="1070528"/>
    <lineage>
        <taxon>unclassified sequences</taxon>
        <taxon>metagenomes</taxon>
        <taxon>organismal metagenomes</taxon>
    </lineage>
</organism>
<dbReference type="EMBL" id="MN740675">
    <property type="protein sequence ID" value="QHS80097.1"/>
    <property type="molecule type" value="Genomic_DNA"/>
</dbReference>
<dbReference type="Gene3D" id="3.40.50.10130">
    <property type="match status" value="1"/>
</dbReference>
<feature type="domain" description="ERCC4" evidence="2">
    <location>
        <begin position="10"/>
        <end position="101"/>
    </location>
</feature>
<name>A0A6C0AJU0_9ZZZZ</name>
<dbReference type="InterPro" id="IPR047416">
    <property type="entry name" value="XPF_nuclease_Mus81"/>
</dbReference>
<dbReference type="GO" id="GO:0000727">
    <property type="term" value="P:double-strand break repair via break-induced replication"/>
    <property type="evidence" value="ECO:0007669"/>
    <property type="project" value="TreeGrafter"/>
</dbReference>